<name>A0A849HEK6_9MICO</name>
<keyword evidence="1" id="KW-0812">Transmembrane</keyword>
<evidence type="ECO:0000313" key="2">
    <source>
        <dbReference type="EMBL" id="NNM45828.1"/>
    </source>
</evidence>
<keyword evidence="1" id="KW-0472">Membrane</keyword>
<dbReference type="AlphaFoldDB" id="A0A849HEK6"/>
<keyword evidence="1" id="KW-1133">Transmembrane helix</keyword>
<dbReference type="EMBL" id="JABEPQ010000001">
    <property type="protein sequence ID" value="NNM45828.1"/>
    <property type="molecule type" value="Genomic_DNA"/>
</dbReference>
<protein>
    <submittedName>
        <fullName evidence="2">Oxalate:formate antiporter</fullName>
    </submittedName>
</protein>
<evidence type="ECO:0000256" key="1">
    <source>
        <dbReference type="SAM" id="Phobius"/>
    </source>
</evidence>
<keyword evidence="3" id="KW-1185">Reference proteome</keyword>
<dbReference type="RefSeq" id="WP_171242808.1">
    <property type="nucleotide sequence ID" value="NZ_JABEPQ010000001.1"/>
</dbReference>
<dbReference type="Proteomes" id="UP000588586">
    <property type="component" value="Unassembled WGS sequence"/>
</dbReference>
<accession>A0A849HEK6</accession>
<comment type="caution">
    <text evidence="2">The sequence shown here is derived from an EMBL/GenBank/DDBJ whole genome shotgun (WGS) entry which is preliminary data.</text>
</comment>
<reference evidence="2 3" key="1">
    <citation type="submission" date="2020-04" db="EMBL/GenBank/DDBJ databases">
        <title>Knoellia sp. isolate from air conditioner.</title>
        <authorList>
            <person name="Chea S."/>
            <person name="Kim D.-U."/>
        </authorList>
    </citation>
    <scope>NUCLEOTIDE SEQUENCE [LARGE SCALE GENOMIC DNA]</scope>
    <source>
        <strain evidence="2 3">DB2414S</strain>
    </source>
</reference>
<organism evidence="2 3">
    <name type="scientific">Knoellia koreensis</name>
    <dbReference type="NCBI Taxonomy" id="2730921"/>
    <lineage>
        <taxon>Bacteria</taxon>
        <taxon>Bacillati</taxon>
        <taxon>Actinomycetota</taxon>
        <taxon>Actinomycetes</taxon>
        <taxon>Micrococcales</taxon>
        <taxon>Intrasporangiaceae</taxon>
        <taxon>Knoellia</taxon>
    </lineage>
</organism>
<feature type="transmembrane region" description="Helical" evidence="1">
    <location>
        <begin position="12"/>
        <end position="31"/>
    </location>
</feature>
<evidence type="ECO:0000313" key="3">
    <source>
        <dbReference type="Proteomes" id="UP000588586"/>
    </source>
</evidence>
<sequence>MSESTTTTTTPTARIVLAWLVPVIPLAYGLYNTLKSALKLFTQ</sequence>
<gene>
    <name evidence="2" type="ORF">HJG52_07385</name>
</gene>
<proteinExistence type="predicted"/>